<evidence type="ECO:0000313" key="2">
    <source>
        <dbReference type="Proteomes" id="UP000320643"/>
    </source>
</evidence>
<reference evidence="1 2" key="1">
    <citation type="submission" date="2019-07" db="EMBL/GenBank/DDBJ databases">
        <title>Flavobacterium sp. nov., isolated from glacier ice.</title>
        <authorList>
            <person name="Liu Q."/>
            <person name="Xin Y.-H."/>
        </authorList>
    </citation>
    <scope>NUCLEOTIDE SEQUENCE [LARGE SCALE GENOMIC DNA]</scope>
    <source>
        <strain evidence="1 2">ZT4R6</strain>
    </source>
</reference>
<dbReference type="EMBL" id="VJVZ01000008">
    <property type="protein sequence ID" value="TRW23630.1"/>
    <property type="molecule type" value="Genomic_DNA"/>
</dbReference>
<accession>A0A552UZM7</accession>
<protein>
    <submittedName>
        <fullName evidence="1">Uncharacterized protein</fullName>
    </submittedName>
</protein>
<dbReference type="Proteomes" id="UP000320643">
    <property type="component" value="Unassembled WGS sequence"/>
</dbReference>
<dbReference type="OrthoDB" id="1123391at2"/>
<dbReference type="AlphaFoldDB" id="A0A552UZM7"/>
<name>A0A552UZM7_9FLAO</name>
<sequence length="234" mass="27904">MITQLLDARNQHLWDQINKEYIVNFTNSSNNEYGCFTENKNVTFYINKNNLCIDSFTHEMLHVYLRLKECYIGSSLEMTIRSSNILSRCISTSLIEHMGNCLDHVKMLPIYLDLQFDRKKFILDYDVYKCSPEELASLKKYYKQGKTTNLQAVDAYIGRLVSIFADPNDTFDYSKNLMQLKNIDPYLYQIIEKLFSHWKEIKLENRAIFEDDYHTVTFNFKENMKKWLTRNQIN</sequence>
<evidence type="ECO:0000313" key="1">
    <source>
        <dbReference type="EMBL" id="TRW23630.1"/>
    </source>
</evidence>
<proteinExistence type="predicted"/>
<gene>
    <name evidence="1" type="ORF">FMM05_13295</name>
</gene>
<comment type="caution">
    <text evidence="1">The sequence shown here is derived from an EMBL/GenBank/DDBJ whole genome shotgun (WGS) entry which is preliminary data.</text>
</comment>
<keyword evidence="2" id="KW-1185">Reference proteome</keyword>
<dbReference type="RefSeq" id="WP_143373887.1">
    <property type="nucleotide sequence ID" value="NZ_VJVZ01000008.1"/>
</dbReference>
<organism evidence="1 2">
    <name type="scientific">Flavobacterium zepuense</name>
    <dbReference type="NCBI Taxonomy" id="2593302"/>
    <lineage>
        <taxon>Bacteria</taxon>
        <taxon>Pseudomonadati</taxon>
        <taxon>Bacteroidota</taxon>
        <taxon>Flavobacteriia</taxon>
        <taxon>Flavobacteriales</taxon>
        <taxon>Flavobacteriaceae</taxon>
        <taxon>Flavobacterium</taxon>
    </lineage>
</organism>